<reference evidence="1" key="1">
    <citation type="submission" date="2020-05" db="EMBL/GenBank/DDBJ databases">
        <authorList>
            <person name="Chiriac C."/>
            <person name="Salcher M."/>
            <person name="Ghai R."/>
            <person name="Kavagutti S V."/>
        </authorList>
    </citation>
    <scope>NUCLEOTIDE SEQUENCE</scope>
</reference>
<dbReference type="EMBL" id="CAEZXP010000001">
    <property type="protein sequence ID" value="CAB4682028.1"/>
    <property type="molecule type" value="Genomic_DNA"/>
</dbReference>
<organism evidence="1">
    <name type="scientific">freshwater metagenome</name>
    <dbReference type="NCBI Taxonomy" id="449393"/>
    <lineage>
        <taxon>unclassified sequences</taxon>
        <taxon>metagenomes</taxon>
        <taxon>ecological metagenomes</taxon>
    </lineage>
</organism>
<protein>
    <submittedName>
        <fullName evidence="1">Unannotated protein</fullName>
    </submittedName>
</protein>
<gene>
    <name evidence="1" type="ORF">UFOPK2399_00004</name>
</gene>
<dbReference type="AlphaFoldDB" id="A0A6J6NAC5"/>
<evidence type="ECO:0000313" key="1">
    <source>
        <dbReference type="EMBL" id="CAB4682028.1"/>
    </source>
</evidence>
<accession>A0A6J6NAC5</accession>
<sequence length="79" mass="9069">MARIPNPFSFLFSKPQKEELVVEYVIREHHKGRSLTEILEDHYVTNRFSADQVQRVLDHPEVIHAVGEDTIAAIRGSSI</sequence>
<name>A0A6J6NAC5_9ZZZZ</name>
<proteinExistence type="predicted"/>